<dbReference type="AlphaFoldDB" id="A0A1B4FZU0"/>
<dbReference type="SUPFAM" id="SSF49354">
    <property type="entry name" value="PapD-like"/>
    <property type="match status" value="1"/>
</dbReference>
<dbReference type="InterPro" id="IPR008962">
    <property type="entry name" value="PapD-like_sf"/>
</dbReference>
<dbReference type="Gene3D" id="2.60.40.10">
    <property type="entry name" value="Immunoglobulins"/>
    <property type="match status" value="1"/>
</dbReference>
<dbReference type="RefSeq" id="WP_066493310.1">
    <property type="nucleotide sequence ID" value="NZ_CP013389.1"/>
</dbReference>
<reference evidence="2 3" key="1">
    <citation type="submission" date="2015-12" db="EMBL/GenBank/DDBJ databases">
        <title>Diversity of Burkholderia near neighbor genomes.</title>
        <authorList>
            <person name="Sahl J."/>
            <person name="Wagner D."/>
            <person name="Keim P."/>
        </authorList>
    </citation>
    <scope>NUCLEOTIDE SEQUENCE [LARGE SCALE GENOMIC DNA]</scope>
    <source>
        <strain evidence="2 3">BDU8</strain>
    </source>
</reference>
<sequence length="252" mass="26888">MAMKQNVRELAKWIAAVALTAICIDSQATNFTVAPVRVELSAARMSAALTVRNESPDEPVIVQLRTVAWSQNAGDDVYATTNDLLAAPPIFTIAPGSSQVVRIGLRRPPSADRETSYRLYLREVPPAPKPGFAGVQIALEMSLPIFIKPKTTTTPQLHWKADGRPDSTGMLRLRVTNDGTAHAQVANLIVAAPGSDRPIATHAEFAYILPGQTRQLVFKRGSGSAPAAAAGLHLMGYSDAGDIDSAIAPDDR</sequence>
<feature type="domain" description="Pili assembly chaperone N-terminal" evidence="1">
    <location>
        <begin position="31"/>
        <end position="151"/>
    </location>
</feature>
<name>A0A1B4FZU0_9BURK</name>
<dbReference type="Pfam" id="PF00345">
    <property type="entry name" value="PapD_N"/>
    <property type="match status" value="1"/>
</dbReference>
<dbReference type="PANTHER" id="PTHR30251">
    <property type="entry name" value="PILUS ASSEMBLY CHAPERONE"/>
    <property type="match status" value="1"/>
</dbReference>
<dbReference type="InterPro" id="IPR013783">
    <property type="entry name" value="Ig-like_fold"/>
</dbReference>
<evidence type="ECO:0000313" key="3">
    <source>
        <dbReference type="Proteomes" id="UP000067711"/>
    </source>
</evidence>
<dbReference type="InterPro" id="IPR016147">
    <property type="entry name" value="Pili_assmbl_chaperone_N"/>
</dbReference>
<dbReference type="Proteomes" id="UP000067711">
    <property type="component" value="Chromosome 1"/>
</dbReference>
<evidence type="ECO:0000313" key="2">
    <source>
        <dbReference type="EMBL" id="AOJ09172.1"/>
    </source>
</evidence>
<dbReference type="EMBL" id="CP013389">
    <property type="protein sequence ID" value="AOJ09172.1"/>
    <property type="molecule type" value="Genomic_DNA"/>
</dbReference>
<protein>
    <submittedName>
        <fullName evidence="2">Phytochrome sensor protein</fullName>
    </submittedName>
</protein>
<dbReference type="InterPro" id="IPR050643">
    <property type="entry name" value="Periplasmic_pilus_chap"/>
</dbReference>
<proteinExistence type="predicted"/>
<accession>A0A1B4FZU0</accession>
<dbReference type="GO" id="GO:0030288">
    <property type="term" value="C:outer membrane-bounded periplasmic space"/>
    <property type="evidence" value="ECO:0007669"/>
    <property type="project" value="InterPro"/>
</dbReference>
<dbReference type="PANTHER" id="PTHR30251:SF4">
    <property type="entry name" value="SLR1668 PROTEIN"/>
    <property type="match status" value="1"/>
</dbReference>
<evidence type="ECO:0000259" key="1">
    <source>
        <dbReference type="Pfam" id="PF00345"/>
    </source>
</evidence>
<organism evidence="2 3">
    <name type="scientific">Burkholderia mayonis</name>
    <dbReference type="NCBI Taxonomy" id="1385591"/>
    <lineage>
        <taxon>Bacteria</taxon>
        <taxon>Pseudomonadati</taxon>
        <taxon>Pseudomonadota</taxon>
        <taxon>Betaproteobacteria</taxon>
        <taxon>Burkholderiales</taxon>
        <taxon>Burkholderiaceae</taxon>
        <taxon>Burkholderia</taxon>
        <taxon>pseudomallei group</taxon>
    </lineage>
</organism>
<gene>
    <name evidence="2" type="ORF">WS71_17510</name>
</gene>
<dbReference type="GO" id="GO:0071555">
    <property type="term" value="P:cell wall organization"/>
    <property type="evidence" value="ECO:0007669"/>
    <property type="project" value="InterPro"/>
</dbReference>